<dbReference type="EMBL" id="BSYO01000005">
    <property type="protein sequence ID" value="GMH05367.1"/>
    <property type="molecule type" value="Genomic_DNA"/>
</dbReference>
<feature type="compositionally biased region" description="Basic and acidic residues" evidence="5">
    <location>
        <begin position="756"/>
        <end position="773"/>
    </location>
</feature>
<evidence type="ECO:0000256" key="1">
    <source>
        <dbReference type="ARBA" id="ARBA00022723"/>
    </source>
</evidence>
<dbReference type="SMART" id="SM00028">
    <property type="entry name" value="TPR"/>
    <property type="match status" value="5"/>
</dbReference>
<dbReference type="SUPFAM" id="SSF57903">
    <property type="entry name" value="FYVE/PHD zinc finger"/>
    <property type="match status" value="1"/>
</dbReference>
<evidence type="ECO:0000256" key="2">
    <source>
        <dbReference type="ARBA" id="ARBA00022771"/>
    </source>
</evidence>
<evidence type="ECO:0000313" key="8">
    <source>
        <dbReference type="Proteomes" id="UP001279734"/>
    </source>
</evidence>
<dbReference type="InterPro" id="IPR019734">
    <property type="entry name" value="TPR_rpt"/>
</dbReference>
<keyword evidence="3" id="KW-0862">Zinc</keyword>
<gene>
    <name evidence="7" type="ORF">Nepgr_007207</name>
</gene>
<evidence type="ECO:0000259" key="6">
    <source>
        <dbReference type="PROSITE" id="PS50178"/>
    </source>
</evidence>
<dbReference type="SMART" id="SM00064">
    <property type="entry name" value="FYVE"/>
    <property type="match status" value="1"/>
</dbReference>
<dbReference type="InterPro" id="IPR011990">
    <property type="entry name" value="TPR-like_helical_dom_sf"/>
</dbReference>
<feature type="compositionally biased region" description="Basic and acidic residues" evidence="5">
    <location>
        <begin position="275"/>
        <end position="292"/>
    </location>
</feature>
<keyword evidence="2 4" id="KW-0863">Zinc-finger</keyword>
<dbReference type="GO" id="GO:0008270">
    <property type="term" value="F:zinc ion binding"/>
    <property type="evidence" value="ECO:0007669"/>
    <property type="project" value="UniProtKB-KW"/>
</dbReference>
<feature type="domain" description="FYVE-type" evidence="6">
    <location>
        <begin position="19"/>
        <end position="78"/>
    </location>
</feature>
<dbReference type="PANTHER" id="PTHR47553">
    <property type="entry name" value="MYOSIN-11"/>
    <property type="match status" value="1"/>
</dbReference>
<proteinExistence type="predicted"/>
<comment type="caution">
    <text evidence="7">The sequence shown here is derived from an EMBL/GenBank/DDBJ whole genome shotgun (WGS) entry which is preliminary data.</text>
</comment>
<dbReference type="InterPro" id="IPR017455">
    <property type="entry name" value="Znf_FYVE-rel"/>
</dbReference>
<feature type="region of interest" description="Disordered" evidence="5">
    <location>
        <begin position="221"/>
        <end position="292"/>
    </location>
</feature>
<feature type="region of interest" description="Disordered" evidence="5">
    <location>
        <begin position="736"/>
        <end position="780"/>
    </location>
</feature>
<evidence type="ECO:0000256" key="5">
    <source>
        <dbReference type="SAM" id="MobiDB-lite"/>
    </source>
</evidence>
<dbReference type="PANTHER" id="PTHR47553:SF1">
    <property type="entry name" value="RING_FYVE_PHD ZINC FINGER SUPERFAMILY PROTEIN"/>
    <property type="match status" value="1"/>
</dbReference>
<organism evidence="7 8">
    <name type="scientific">Nepenthes gracilis</name>
    <name type="common">Slender pitcher plant</name>
    <dbReference type="NCBI Taxonomy" id="150966"/>
    <lineage>
        <taxon>Eukaryota</taxon>
        <taxon>Viridiplantae</taxon>
        <taxon>Streptophyta</taxon>
        <taxon>Embryophyta</taxon>
        <taxon>Tracheophyta</taxon>
        <taxon>Spermatophyta</taxon>
        <taxon>Magnoliopsida</taxon>
        <taxon>eudicotyledons</taxon>
        <taxon>Gunneridae</taxon>
        <taxon>Pentapetalae</taxon>
        <taxon>Caryophyllales</taxon>
        <taxon>Nepenthaceae</taxon>
        <taxon>Nepenthes</taxon>
    </lineage>
</organism>
<dbReference type="PROSITE" id="PS50178">
    <property type="entry name" value="ZF_FYVE"/>
    <property type="match status" value="1"/>
</dbReference>
<protein>
    <recommendedName>
        <fullName evidence="6">FYVE-type domain-containing protein</fullName>
    </recommendedName>
</protein>
<dbReference type="InterPro" id="IPR000306">
    <property type="entry name" value="Znf_FYVE"/>
</dbReference>
<dbReference type="InterPro" id="IPR013083">
    <property type="entry name" value="Znf_RING/FYVE/PHD"/>
</dbReference>
<evidence type="ECO:0000256" key="3">
    <source>
        <dbReference type="ARBA" id="ARBA00022833"/>
    </source>
</evidence>
<feature type="compositionally biased region" description="Polar residues" evidence="5">
    <location>
        <begin position="646"/>
        <end position="667"/>
    </location>
</feature>
<dbReference type="SUPFAM" id="SSF48452">
    <property type="entry name" value="TPR-like"/>
    <property type="match status" value="1"/>
</dbReference>
<dbReference type="AlphaFoldDB" id="A0AAD3XI23"/>
<feature type="compositionally biased region" description="Polar residues" evidence="5">
    <location>
        <begin position="968"/>
        <end position="980"/>
    </location>
</feature>
<name>A0AAD3XI23_NEPGR</name>
<reference evidence="7" key="1">
    <citation type="submission" date="2023-05" db="EMBL/GenBank/DDBJ databases">
        <title>Nepenthes gracilis genome sequencing.</title>
        <authorList>
            <person name="Fukushima K."/>
        </authorList>
    </citation>
    <scope>NUCLEOTIDE SEQUENCE</scope>
    <source>
        <strain evidence="7">SING2019-196</strain>
    </source>
</reference>
<keyword evidence="8" id="KW-1185">Reference proteome</keyword>
<dbReference type="FunFam" id="3.30.40.10:FF:000925">
    <property type="entry name" value="Zinc finger protein, putative"/>
    <property type="match status" value="1"/>
</dbReference>
<evidence type="ECO:0000313" key="7">
    <source>
        <dbReference type="EMBL" id="GMH05367.1"/>
    </source>
</evidence>
<accession>A0AAD3XI23</accession>
<feature type="region of interest" description="Disordered" evidence="5">
    <location>
        <begin position="956"/>
        <end position="982"/>
    </location>
</feature>
<sequence length="1024" mass="113281">MLEKIGLPAKPSLRGNTWVVDASHCQGCSSQFTFINRKHHCRRCGGLFCNSCTVQRMILRGQGDSPVRICEPCKKLEEATRFEQRHGHKNRADRGTLKLASREEDEVLNQLLENEGKEPFASGRDVKIGGRSSSVPGSSIQEVATLNGEEDAVRKSSVHEPNDVCGEVESASPEKLRQQALDEKNNYKILKGKGKSAEALRAFKRAKELERQAAALEVQMRKNRRKAFVSSSTAEMLKNEDGPQESDKQNKPSPEKGKEKDDLASELKALGWSDMDLHDADKKPATTSLERELFSLMGENSRRDNGKNVAHETDKTEVVALKRKALTLKREGKLAEAKEELKKAKILEKKLEEEEFLAEAEDSDDELTSLIRSLDSGKQDDLSIGSGLEFDKLVDYSSDGDVVGPFEVTDNDMDDPELIAALESLGWTEESNITNKDVPLSVPVDKEMLAREVLNLKKEALNQKQLGNVAEAMSFLKKAKLLEKDLDSFVLSPADSSILTDAEKVHDLNRIDGGSTKVMTDVGLKPSAKSRTVIQRELLGLKRKAFALRREGKIDEAEEELKKGKILEQQLEEMDNAAKMRITQVNVSDEVSELSGNHPNLSTALESMDEVEGNVTNQDMHDPAYLTLLKSLGWQDEDDEHKMSSAEVSKQNTISSIGRTHASPGNSRESRSKAEIQRELLGLKRKAFALRRQGQAAEAEELLEKAKVLEAQMAEVEAPVEILVGFSEHLAERVAPKKEAPLATPEAEEDANGEPPVKRPTEARDDAGNRKEPVNLTPNISTDIQSSAQQEIVAHKRKALVLKREGKLAEAREELRKAKLLERTLEEHKSKTLSSSAAMELSISSAISNTQEEPGPSNVAPRPLSSHDRFKLQQECLSHKRNAFKLRREGHAKEAEAELQLARALEVQLEEFAAHDPTHSTPTGMGPADDSGVEDFLDPELLSALRAIGLQDAHGVSNTPAKVEPSMPDSQKTESSSNERVQLEAQIKAEKVRALNLKRSGKQAEALDVLRHAKQLEKKLNSLL</sequence>
<evidence type="ECO:0000256" key="4">
    <source>
        <dbReference type="PROSITE-ProRule" id="PRU00091"/>
    </source>
</evidence>
<dbReference type="InterPro" id="IPR011011">
    <property type="entry name" value="Znf_FYVE_PHD"/>
</dbReference>
<dbReference type="Gene3D" id="3.30.40.10">
    <property type="entry name" value="Zinc/RING finger domain, C3HC4 (zinc finger)"/>
    <property type="match status" value="1"/>
</dbReference>
<dbReference type="CDD" id="cd00065">
    <property type="entry name" value="FYVE_like_SF"/>
    <property type="match status" value="1"/>
</dbReference>
<feature type="compositionally biased region" description="Basic and acidic residues" evidence="5">
    <location>
        <begin position="237"/>
        <end position="265"/>
    </location>
</feature>
<keyword evidence="1" id="KW-0479">Metal-binding</keyword>
<dbReference type="Pfam" id="PF01363">
    <property type="entry name" value="FYVE"/>
    <property type="match status" value="1"/>
</dbReference>
<feature type="region of interest" description="Disordered" evidence="5">
    <location>
        <begin position="640"/>
        <end position="674"/>
    </location>
</feature>
<dbReference type="Proteomes" id="UP001279734">
    <property type="component" value="Unassembled WGS sequence"/>
</dbReference>